<dbReference type="SUPFAM" id="SSF52540">
    <property type="entry name" value="P-loop containing nucleoside triphosphate hydrolases"/>
    <property type="match status" value="1"/>
</dbReference>
<accession>A0A3A8F1E0</accession>
<reference evidence="2 3" key="1">
    <citation type="submission" date="2018-09" db="EMBL/GenBank/DDBJ databases">
        <title>The draft genome of Acinetobacter spp. strains.</title>
        <authorList>
            <person name="Qin J."/>
            <person name="Feng Y."/>
            <person name="Zong Z."/>
        </authorList>
    </citation>
    <scope>NUCLEOTIDE SEQUENCE [LARGE SCALE GENOMIC DNA]</scope>
    <source>
        <strain evidence="2 3">WCHAc060115</strain>
    </source>
</reference>
<evidence type="ECO:0000313" key="2">
    <source>
        <dbReference type="EMBL" id="RKG40817.1"/>
    </source>
</evidence>
<keyword evidence="3" id="KW-1185">Reference proteome</keyword>
<proteinExistence type="predicted"/>
<dbReference type="Gene3D" id="3.40.50.300">
    <property type="entry name" value="P-loop containing nucleotide triphosphate hydrolases"/>
    <property type="match status" value="1"/>
</dbReference>
<evidence type="ECO:0000259" key="1">
    <source>
        <dbReference type="Pfam" id="PF13175"/>
    </source>
</evidence>
<dbReference type="Pfam" id="PF13175">
    <property type="entry name" value="AAA_15"/>
    <property type="match status" value="1"/>
</dbReference>
<protein>
    <recommendedName>
        <fullName evidence="1">Endonuclease GajA/Old nuclease/RecF-like AAA domain-containing protein</fullName>
    </recommendedName>
</protein>
<evidence type="ECO:0000313" key="3">
    <source>
        <dbReference type="Proteomes" id="UP000280405"/>
    </source>
</evidence>
<dbReference type="EMBL" id="RAXT01000001">
    <property type="protein sequence ID" value="RKG40817.1"/>
    <property type="molecule type" value="Genomic_DNA"/>
</dbReference>
<sequence length="141" mass="16153">MLKQIGIENFKAFADFQNIDLAPITLIYGANSSGKSSIIHSLMVLKQSLLSPNLRGGVYSDKKLLDVGSYSSMVYKHEVNRSISIKLNILNKITSKFKYSYVDEHDTNSTETQGFSYLNRIIFIHNFIIMEEYKENSRLIF</sequence>
<comment type="caution">
    <text evidence="2">The sequence shown here is derived from an EMBL/GenBank/DDBJ whole genome shotgun (WGS) entry which is preliminary data.</text>
</comment>
<dbReference type="RefSeq" id="WP_120382320.1">
    <property type="nucleotide sequence ID" value="NZ_RAXT01000001.1"/>
</dbReference>
<organism evidence="2 3">
    <name type="scientific">Acinetobacter rongchengensis</name>
    <dbReference type="NCBI Taxonomy" id="2419601"/>
    <lineage>
        <taxon>Bacteria</taxon>
        <taxon>Pseudomonadati</taxon>
        <taxon>Pseudomonadota</taxon>
        <taxon>Gammaproteobacteria</taxon>
        <taxon>Moraxellales</taxon>
        <taxon>Moraxellaceae</taxon>
        <taxon>Acinetobacter</taxon>
    </lineage>
</organism>
<dbReference type="OrthoDB" id="3322489at2"/>
<dbReference type="Proteomes" id="UP000280405">
    <property type="component" value="Unassembled WGS sequence"/>
</dbReference>
<name>A0A3A8F1E0_9GAMM</name>
<dbReference type="InterPro" id="IPR027417">
    <property type="entry name" value="P-loop_NTPase"/>
</dbReference>
<feature type="domain" description="Endonuclease GajA/Old nuclease/RecF-like AAA" evidence="1">
    <location>
        <begin position="1"/>
        <end position="97"/>
    </location>
</feature>
<dbReference type="AlphaFoldDB" id="A0A3A8F1E0"/>
<dbReference type="InterPro" id="IPR041685">
    <property type="entry name" value="AAA_GajA/Old/RecF-like"/>
</dbReference>
<gene>
    <name evidence="2" type="ORF">D7V20_00030</name>
</gene>